<keyword evidence="4" id="KW-0274">FAD</keyword>
<dbReference type="STRING" id="41688.A0A2N3NJ32"/>
<dbReference type="GO" id="GO:0071949">
    <property type="term" value="F:FAD binding"/>
    <property type="evidence" value="ECO:0007669"/>
    <property type="project" value="InterPro"/>
</dbReference>
<dbReference type="InterPro" id="IPR050562">
    <property type="entry name" value="FAD_mOase_fung"/>
</dbReference>
<dbReference type="Gene3D" id="3.50.50.60">
    <property type="entry name" value="FAD/NAD(P)-binding domain"/>
    <property type="match status" value="1"/>
</dbReference>
<dbReference type="GO" id="GO:0004497">
    <property type="term" value="F:monooxygenase activity"/>
    <property type="evidence" value="ECO:0007669"/>
    <property type="project" value="UniProtKB-KW"/>
</dbReference>
<evidence type="ECO:0000313" key="8">
    <source>
        <dbReference type="EMBL" id="PKS12469.1"/>
    </source>
</evidence>
<evidence type="ECO:0000256" key="2">
    <source>
        <dbReference type="ARBA" id="ARBA00007992"/>
    </source>
</evidence>
<evidence type="ECO:0000256" key="4">
    <source>
        <dbReference type="ARBA" id="ARBA00022827"/>
    </source>
</evidence>
<sequence>MATSNFKVIIIGAGPAGLSAAHSLALAGNIDFIVLERRDRVFEDAGASLVLSPPSMRIMEQFGLLDSLLPIGGEIVQNKTFDLSGRELAHSTSIQLMRKNHGIAPVAFHRAQLVQAIYDGLSDECKSKIVFGRHIESIDSNDEGVTVRCADNTIYQGDMVIGADGAHSQTRRAMRKLALATDPAADWDSESPYVSEYRCMWSSFPRPTASGSNFETQHKDRSVMYITGSERAWIFLYEKLPQKTSDRARYTDKDVEEMAARFADYPINETMTVQDAFAQRTTAGMSNLEEGIVKHWSFGRIALVGDACHKFTPNAGAGFNAGLQDVVALCNRVHAAVKSNNVTIDDLASLFHDYQDSRKEGLLSEYSRSLHMTRMQAWSNMPHYIMSCIMRREIVQNIIMNWVAAPKLSQSFILDYAPAKDSIQGAVPWVHRMALAA</sequence>
<keyword evidence="9" id="KW-1185">Reference proteome</keyword>
<evidence type="ECO:0000313" key="9">
    <source>
        <dbReference type="Proteomes" id="UP000233524"/>
    </source>
</evidence>
<gene>
    <name evidence="8" type="ORF">jhhlp_000675</name>
</gene>
<keyword evidence="6" id="KW-0503">Monooxygenase</keyword>
<dbReference type="VEuPathDB" id="FungiDB:jhhlp_000675"/>
<dbReference type="Proteomes" id="UP000233524">
    <property type="component" value="Unassembled WGS sequence"/>
</dbReference>
<keyword evidence="3" id="KW-0285">Flavoprotein</keyword>
<comment type="caution">
    <text evidence="8">The sequence shown here is derived from an EMBL/GenBank/DDBJ whole genome shotgun (WGS) entry which is preliminary data.</text>
</comment>
<protein>
    <recommendedName>
        <fullName evidence="7">FAD-binding domain-containing protein</fullName>
    </recommendedName>
</protein>
<reference evidence="8 9" key="1">
    <citation type="journal article" date="2017" name="G3 (Bethesda)">
        <title>First Draft Genome Sequence of the Pathogenic Fungus Lomentospora prolificans (Formerly Scedosporium prolificans).</title>
        <authorList>
            <person name="Luo R."/>
            <person name="Zimin A."/>
            <person name="Workman R."/>
            <person name="Fan Y."/>
            <person name="Pertea G."/>
            <person name="Grossman N."/>
            <person name="Wear M.P."/>
            <person name="Jia B."/>
            <person name="Miller H."/>
            <person name="Casadevall A."/>
            <person name="Timp W."/>
            <person name="Zhang S.X."/>
            <person name="Salzberg S.L."/>
        </authorList>
    </citation>
    <scope>NUCLEOTIDE SEQUENCE [LARGE SCALE GENOMIC DNA]</scope>
    <source>
        <strain evidence="8 9">JHH-5317</strain>
    </source>
</reference>
<comment type="similarity">
    <text evidence="2">Belongs to the paxM FAD-dependent monooxygenase family.</text>
</comment>
<dbReference type="PANTHER" id="PTHR47356">
    <property type="entry name" value="FAD-DEPENDENT MONOOXYGENASE ASQG-RELATED"/>
    <property type="match status" value="1"/>
</dbReference>
<dbReference type="PRINTS" id="PR00420">
    <property type="entry name" value="RNGMNOXGNASE"/>
</dbReference>
<name>A0A2N3NJ32_9PEZI</name>
<evidence type="ECO:0000259" key="7">
    <source>
        <dbReference type="Pfam" id="PF01494"/>
    </source>
</evidence>
<accession>A0A2N3NJ32</accession>
<dbReference type="EMBL" id="NLAX01000003">
    <property type="protein sequence ID" value="PKS12469.1"/>
    <property type="molecule type" value="Genomic_DNA"/>
</dbReference>
<dbReference type="SUPFAM" id="SSF51905">
    <property type="entry name" value="FAD/NAD(P)-binding domain"/>
    <property type="match status" value="1"/>
</dbReference>
<evidence type="ECO:0000256" key="3">
    <source>
        <dbReference type="ARBA" id="ARBA00022630"/>
    </source>
</evidence>
<evidence type="ECO:0000256" key="1">
    <source>
        <dbReference type="ARBA" id="ARBA00001974"/>
    </source>
</evidence>
<feature type="domain" description="FAD-binding" evidence="7">
    <location>
        <begin position="7"/>
        <end position="338"/>
    </location>
</feature>
<dbReference type="PANTHER" id="PTHR47356:SF2">
    <property type="entry name" value="FAD-BINDING DOMAIN-CONTAINING PROTEIN-RELATED"/>
    <property type="match status" value="1"/>
</dbReference>
<keyword evidence="5" id="KW-0560">Oxidoreductase</keyword>
<dbReference type="AlphaFoldDB" id="A0A2N3NJ32"/>
<proteinExistence type="inferred from homology"/>
<evidence type="ECO:0000256" key="5">
    <source>
        <dbReference type="ARBA" id="ARBA00023002"/>
    </source>
</evidence>
<dbReference type="OrthoDB" id="2431938at2759"/>
<dbReference type="InterPro" id="IPR002938">
    <property type="entry name" value="FAD-bd"/>
</dbReference>
<dbReference type="InParanoid" id="A0A2N3NJ32"/>
<dbReference type="Pfam" id="PF01494">
    <property type="entry name" value="FAD_binding_3"/>
    <property type="match status" value="1"/>
</dbReference>
<organism evidence="8 9">
    <name type="scientific">Lomentospora prolificans</name>
    <dbReference type="NCBI Taxonomy" id="41688"/>
    <lineage>
        <taxon>Eukaryota</taxon>
        <taxon>Fungi</taxon>
        <taxon>Dikarya</taxon>
        <taxon>Ascomycota</taxon>
        <taxon>Pezizomycotina</taxon>
        <taxon>Sordariomycetes</taxon>
        <taxon>Hypocreomycetidae</taxon>
        <taxon>Microascales</taxon>
        <taxon>Microascaceae</taxon>
        <taxon>Lomentospora</taxon>
    </lineage>
</organism>
<dbReference type="InterPro" id="IPR036188">
    <property type="entry name" value="FAD/NAD-bd_sf"/>
</dbReference>
<evidence type="ECO:0000256" key="6">
    <source>
        <dbReference type="ARBA" id="ARBA00023033"/>
    </source>
</evidence>
<comment type="cofactor">
    <cofactor evidence="1">
        <name>FAD</name>
        <dbReference type="ChEBI" id="CHEBI:57692"/>
    </cofactor>
</comment>